<sequence>MIAFELRLTIEVKSDKRRFLKMRSMHMSNQQIHQKAAVYSGVSLLIMTLAAFFAQGYVHSSLVVEGGPSATLANIQSSQLLFRLEILGWVIIIVTDLIVSWGFYQFLKPFHSGYALLAGGLRLIYTAILTIAVVNLISADQAVTAVSASQQVMNSIMSFETIWSLGLIVFGVHLTAVGAVALKTAKIPKVISTMLIMAGISYSLIHFMYNFIPEIAQFTGILELALMAPMFIGELSFGIWLLVKGRKLIAD</sequence>
<keyword evidence="1" id="KW-0472">Membrane</keyword>
<dbReference type="InterPro" id="IPR025495">
    <property type="entry name" value="DUF4386"/>
</dbReference>
<comment type="caution">
    <text evidence="2">The sequence shown here is derived from an EMBL/GenBank/DDBJ whole genome shotgun (WGS) entry which is preliminary data.</text>
</comment>
<protein>
    <submittedName>
        <fullName evidence="2">DUF4386 domain-containing protein</fullName>
    </submittedName>
</protein>
<organism evidence="2 3">
    <name type="scientific">Jeotgalibacillus salarius</name>
    <dbReference type="NCBI Taxonomy" id="546023"/>
    <lineage>
        <taxon>Bacteria</taxon>
        <taxon>Bacillati</taxon>
        <taxon>Bacillota</taxon>
        <taxon>Bacilli</taxon>
        <taxon>Bacillales</taxon>
        <taxon>Caryophanaceae</taxon>
        <taxon>Jeotgalibacillus</taxon>
    </lineage>
</organism>
<dbReference type="OrthoDB" id="7060422at2"/>
<keyword evidence="1" id="KW-1133">Transmembrane helix</keyword>
<feature type="transmembrane region" description="Helical" evidence="1">
    <location>
        <begin position="114"/>
        <end position="137"/>
    </location>
</feature>
<gene>
    <name evidence="2" type="ORF">E2626_11575</name>
</gene>
<dbReference type="Proteomes" id="UP000297776">
    <property type="component" value="Unassembled WGS sequence"/>
</dbReference>
<keyword evidence="1" id="KW-0812">Transmembrane</keyword>
<dbReference type="AlphaFoldDB" id="A0A4Y8LDA8"/>
<evidence type="ECO:0000313" key="3">
    <source>
        <dbReference type="Proteomes" id="UP000297776"/>
    </source>
</evidence>
<reference evidence="2 3" key="1">
    <citation type="submission" date="2019-03" db="EMBL/GenBank/DDBJ databases">
        <authorList>
            <person name="Yang Y."/>
        </authorList>
    </citation>
    <scope>NUCLEOTIDE SEQUENCE [LARGE SCALE GENOMIC DNA]</scope>
    <source>
        <strain evidence="2 3">ASL-1</strain>
    </source>
</reference>
<proteinExistence type="predicted"/>
<keyword evidence="3" id="KW-1185">Reference proteome</keyword>
<dbReference type="EMBL" id="SORX01000006">
    <property type="protein sequence ID" value="TFE00608.1"/>
    <property type="molecule type" value="Genomic_DNA"/>
</dbReference>
<dbReference type="Pfam" id="PF14329">
    <property type="entry name" value="DUF4386"/>
    <property type="match status" value="1"/>
</dbReference>
<feature type="transmembrane region" description="Helical" evidence="1">
    <location>
        <begin position="224"/>
        <end position="243"/>
    </location>
</feature>
<accession>A0A4Y8LDA8</accession>
<name>A0A4Y8LDA8_9BACL</name>
<feature type="transmembrane region" description="Helical" evidence="1">
    <location>
        <begin position="194"/>
        <end position="212"/>
    </location>
</feature>
<evidence type="ECO:0000256" key="1">
    <source>
        <dbReference type="SAM" id="Phobius"/>
    </source>
</evidence>
<evidence type="ECO:0000313" key="2">
    <source>
        <dbReference type="EMBL" id="TFE00608.1"/>
    </source>
</evidence>
<feature type="transmembrane region" description="Helical" evidence="1">
    <location>
        <begin position="36"/>
        <end position="58"/>
    </location>
</feature>
<feature type="transmembrane region" description="Helical" evidence="1">
    <location>
        <begin position="86"/>
        <end position="107"/>
    </location>
</feature>
<feature type="transmembrane region" description="Helical" evidence="1">
    <location>
        <begin position="162"/>
        <end position="182"/>
    </location>
</feature>